<dbReference type="VEuPathDB" id="MicrosporidiaDB:VICG_01322"/>
<accession>L2GM39</accession>
<sequence>MARDHTSKCELEVRINIADDPNDLLAIYRENNAFFQEVISKLLNLRKYSHFSIVWSEASAILSQDSRSLILALNLIRCNAKELCQAEEADFLIRSLLDLALQYSNTFEAFKICQTISELIVQNKQFPSKAMAILYFQIISSLFKASSNAYSYLNALHLLNELEPINIRKGEFEFLKELAMAKSEPFAKDLFCDIRPREVNAISVGLETSEYVFDEKIRCILDAFKTGSSLENSFSNVAFLLKNSIPFTVDQNIVKLQKASSEGFTSIIFNITNQYVPDIIAQEPVDMQTKEPIEKKKAIVAKDKEEVVVPTRSKTEFKNRFTVPYKRSKLFKMYMPVRFEDIHYSERNARREEFNTSQMDEKLREREFLLSYKDVVEDLINELRRLQETKANNERQVLLEKAKEDEERIRQEQRSKMWRVQGKTEQQNLECLENKSSVNFIARSTGEPIHDGIYVPKFSTLNYTSSNIAEIAEKAAESAYRPPIHFSYKKDVDKKESVEQGSWRKKRLENTKN</sequence>
<dbReference type="HOGENOM" id="CLU_531225_0_0_1"/>
<name>L2GM39_VITCO</name>
<dbReference type="InParanoid" id="L2GM39"/>
<organism evidence="3 4">
    <name type="scientific">Vittaforma corneae (strain ATCC 50505)</name>
    <name type="common">Microsporidian parasite</name>
    <name type="synonym">Nosema corneum</name>
    <dbReference type="NCBI Taxonomy" id="993615"/>
    <lineage>
        <taxon>Eukaryota</taxon>
        <taxon>Fungi</taxon>
        <taxon>Fungi incertae sedis</taxon>
        <taxon>Microsporidia</taxon>
        <taxon>Nosematidae</taxon>
        <taxon>Vittaforma</taxon>
    </lineage>
</organism>
<evidence type="ECO:0000256" key="1">
    <source>
        <dbReference type="SAM" id="Coils"/>
    </source>
</evidence>
<evidence type="ECO:0000256" key="2">
    <source>
        <dbReference type="SAM" id="MobiDB-lite"/>
    </source>
</evidence>
<keyword evidence="4" id="KW-1185">Reference proteome</keyword>
<dbReference type="RefSeq" id="XP_007604768.1">
    <property type="nucleotide sequence ID" value="XM_007604706.1"/>
</dbReference>
<dbReference type="AlphaFoldDB" id="L2GM39"/>
<evidence type="ECO:0000313" key="3">
    <source>
        <dbReference type="EMBL" id="ELA41689.1"/>
    </source>
</evidence>
<feature type="coiled-coil region" evidence="1">
    <location>
        <begin position="369"/>
        <end position="415"/>
    </location>
</feature>
<dbReference type="OMA" id="IHYSERN"/>
<dbReference type="EMBL" id="JH370140">
    <property type="protein sequence ID" value="ELA41689.1"/>
    <property type="molecule type" value="Genomic_DNA"/>
</dbReference>
<dbReference type="GeneID" id="19882033"/>
<reference evidence="4" key="1">
    <citation type="submission" date="2011-05" db="EMBL/GenBank/DDBJ databases">
        <title>The genome sequence of Vittaforma corneae strain ATCC 50505.</title>
        <authorList>
            <consortium name="The Broad Institute Genome Sequencing Platform"/>
            <person name="Cuomo C."/>
            <person name="Didier E."/>
            <person name="Bowers L."/>
            <person name="Young S.K."/>
            <person name="Zeng Q."/>
            <person name="Gargeya S."/>
            <person name="Fitzgerald M."/>
            <person name="Haas B."/>
            <person name="Abouelleil A."/>
            <person name="Alvarado L."/>
            <person name="Arachchi H.M."/>
            <person name="Berlin A."/>
            <person name="Chapman S.B."/>
            <person name="Gearin G."/>
            <person name="Goldberg J."/>
            <person name="Griggs A."/>
            <person name="Gujja S."/>
            <person name="Hansen M."/>
            <person name="Heiman D."/>
            <person name="Howarth C."/>
            <person name="Larimer J."/>
            <person name="Lui A."/>
            <person name="MacDonald P.J.P."/>
            <person name="McCowen C."/>
            <person name="Montmayeur A."/>
            <person name="Murphy C."/>
            <person name="Neiman D."/>
            <person name="Pearson M."/>
            <person name="Priest M."/>
            <person name="Roberts A."/>
            <person name="Saif S."/>
            <person name="Shea T."/>
            <person name="Sisk P."/>
            <person name="Stolte C."/>
            <person name="Sykes S."/>
            <person name="Wortman J."/>
            <person name="Nusbaum C."/>
            <person name="Birren B."/>
        </authorList>
    </citation>
    <scope>NUCLEOTIDE SEQUENCE [LARGE SCALE GENOMIC DNA]</scope>
    <source>
        <strain evidence="4">ATCC 50505</strain>
    </source>
</reference>
<feature type="region of interest" description="Disordered" evidence="2">
    <location>
        <begin position="491"/>
        <end position="513"/>
    </location>
</feature>
<gene>
    <name evidence="3" type="ORF">VICG_01322</name>
</gene>
<evidence type="ECO:0000313" key="4">
    <source>
        <dbReference type="Proteomes" id="UP000011082"/>
    </source>
</evidence>
<keyword evidence="1" id="KW-0175">Coiled coil</keyword>
<dbReference type="Proteomes" id="UP000011082">
    <property type="component" value="Unassembled WGS sequence"/>
</dbReference>
<proteinExistence type="predicted"/>
<protein>
    <submittedName>
        <fullName evidence="3">Uncharacterized protein</fullName>
    </submittedName>
</protein>